<evidence type="ECO:0000313" key="2">
    <source>
        <dbReference type="EMBL" id="TFF29735.1"/>
    </source>
</evidence>
<keyword evidence="3" id="KW-1185">Reference proteome</keyword>
<dbReference type="Pfam" id="PF09722">
    <property type="entry name" value="Xre_MbcA_ParS_C"/>
    <property type="match status" value="1"/>
</dbReference>
<evidence type="ECO:0000259" key="1">
    <source>
        <dbReference type="Pfam" id="PF09722"/>
    </source>
</evidence>
<gene>
    <name evidence="2" type="ORF">E2R66_27975</name>
</gene>
<comment type="caution">
    <text evidence="2">The sequence shown here is derived from an EMBL/GenBank/DDBJ whole genome shotgun (WGS) entry which is preliminary data.</text>
</comment>
<dbReference type="Proteomes" id="UP000297540">
    <property type="component" value="Unassembled WGS sequence"/>
</dbReference>
<protein>
    <submittedName>
        <fullName evidence="2">DUF2384 domain-containing protein</fullName>
    </submittedName>
</protein>
<evidence type="ECO:0000313" key="3">
    <source>
        <dbReference type="Proteomes" id="UP000297540"/>
    </source>
</evidence>
<dbReference type="AlphaFoldDB" id="A0A4Y8RX76"/>
<reference evidence="2 3" key="1">
    <citation type="journal article" date="2017" name="Int. J. Syst. Evol. Microbiol.">
        <title>Mucilaginibacterpsychrotolerans sp. nov., isolated from peatlands.</title>
        <authorList>
            <person name="Deng Y."/>
            <person name="Shen L."/>
            <person name="Xu B."/>
            <person name="Liu Y."/>
            <person name="Gu Z."/>
            <person name="Liu H."/>
            <person name="Zhou Y."/>
        </authorList>
    </citation>
    <scope>NUCLEOTIDE SEQUENCE [LARGE SCALE GENOMIC DNA]</scope>
    <source>
        <strain evidence="2 3">NH7-4</strain>
    </source>
</reference>
<accession>A0A4Y8RX76</accession>
<feature type="domain" description="Antitoxin Xre/MbcA/ParS-like toxin-binding" evidence="1">
    <location>
        <begin position="113"/>
        <end position="160"/>
    </location>
</feature>
<organism evidence="2 3">
    <name type="scientific">Mucilaginibacter psychrotolerans</name>
    <dbReference type="NCBI Taxonomy" id="1524096"/>
    <lineage>
        <taxon>Bacteria</taxon>
        <taxon>Pseudomonadati</taxon>
        <taxon>Bacteroidota</taxon>
        <taxon>Sphingobacteriia</taxon>
        <taxon>Sphingobacteriales</taxon>
        <taxon>Sphingobacteriaceae</taxon>
        <taxon>Mucilaginibacter</taxon>
    </lineage>
</organism>
<dbReference type="EMBL" id="SOZE01000068">
    <property type="protein sequence ID" value="TFF29735.1"/>
    <property type="molecule type" value="Genomic_DNA"/>
</dbReference>
<dbReference type="RefSeq" id="WP_134737997.1">
    <property type="nucleotide sequence ID" value="NZ_SOZE01000068.1"/>
</dbReference>
<dbReference type="OrthoDB" id="5770459at2"/>
<sequence length="163" mass="18447">MKKHDDTNRPETQAPIRQYTEYDMQVSMVHDLIAPYHTMFKSPLAKLEAIKQGLQPASLSALLKVTEVTQADIARWLDITEPTLRKHIQGDNSLNPGLSEHVIQLLELFDKGVDTFGQLNEFKSWLRHYNPGIDAIPFDMLDTITGIGIVMSELIRIDYGVTA</sequence>
<proteinExistence type="predicted"/>
<name>A0A4Y8RX76_9SPHI</name>
<dbReference type="InterPro" id="IPR024467">
    <property type="entry name" value="Xre/MbcA/ParS-like_toxin-bd"/>
</dbReference>